<dbReference type="Proteomes" id="UP001501237">
    <property type="component" value="Unassembled WGS sequence"/>
</dbReference>
<accession>A0ABP6QFY8</accession>
<gene>
    <name evidence="3" type="ORF">GCM10010468_52920</name>
</gene>
<name>A0ABP6QFY8_9ACTN</name>
<comment type="caution">
    <text evidence="3">The sequence shown here is derived from an EMBL/GenBank/DDBJ whole genome shotgun (WGS) entry which is preliminary data.</text>
</comment>
<evidence type="ECO:0000256" key="2">
    <source>
        <dbReference type="SAM" id="Phobius"/>
    </source>
</evidence>
<evidence type="ECO:0000256" key="1">
    <source>
        <dbReference type="SAM" id="MobiDB-lite"/>
    </source>
</evidence>
<feature type="region of interest" description="Disordered" evidence="1">
    <location>
        <begin position="1"/>
        <end position="20"/>
    </location>
</feature>
<dbReference type="EMBL" id="BAAAUV010000015">
    <property type="protein sequence ID" value="GAA3225339.1"/>
    <property type="molecule type" value="Genomic_DNA"/>
</dbReference>
<protein>
    <submittedName>
        <fullName evidence="3">Uncharacterized protein</fullName>
    </submittedName>
</protein>
<organism evidence="3 4">
    <name type="scientific">Actinocorallia longicatena</name>
    <dbReference type="NCBI Taxonomy" id="111803"/>
    <lineage>
        <taxon>Bacteria</taxon>
        <taxon>Bacillati</taxon>
        <taxon>Actinomycetota</taxon>
        <taxon>Actinomycetes</taxon>
        <taxon>Streptosporangiales</taxon>
        <taxon>Thermomonosporaceae</taxon>
        <taxon>Actinocorallia</taxon>
    </lineage>
</organism>
<dbReference type="RefSeq" id="WP_344833299.1">
    <property type="nucleotide sequence ID" value="NZ_BAAAUV010000015.1"/>
</dbReference>
<feature type="transmembrane region" description="Helical" evidence="2">
    <location>
        <begin position="28"/>
        <end position="52"/>
    </location>
</feature>
<keyword evidence="2" id="KW-1133">Transmembrane helix</keyword>
<dbReference type="NCBIfam" id="NF038353">
    <property type="entry name" value="FxLYD_dom"/>
    <property type="match status" value="1"/>
</dbReference>
<keyword evidence="2" id="KW-0472">Membrane</keyword>
<evidence type="ECO:0000313" key="3">
    <source>
        <dbReference type="EMBL" id="GAA3225339.1"/>
    </source>
</evidence>
<reference evidence="4" key="1">
    <citation type="journal article" date="2019" name="Int. J. Syst. Evol. Microbiol.">
        <title>The Global Catalogue of Microorganisms (GCM) 10K type strain sequencing project: providing services to taxonomists for standard genome sequencing and annotation.</title>
        <authorList>
            <consortium name="The Broad Institute Genomics Platform"/>
            <consortium name="The Broad Institute Genome Sequencing Center for Infectious Disease"/>
            <person name="Wu L."/>
            <person name="Ma J."/>
        </authorList>
    </citation>
    <scope>NUCLEOTIDE SEQUENCE [LARGE SCALE GENOMIC DNA]</scope>
    <source>
        <strain evidence="4">JCM 9377</strain>
    </source>
</reference>
<proteinExistence type="predicted"/>
<evidence type="ECO:0000313" key="4">
    <source>
        <dbReference type="Proteomes" id="UP001501237"/>
    </source>
</evidence>
<dbReference type="InterPro" id="IPR047676">
    <property type="entry name" value="FxLYD_dom"/>
</dbReference>
<keyword evidence="4" id="KW-1185">Reference proteome</keyword>
<sequence length="174" mass="17769">MQPIPGPGGAGQQPYWQPRPPGKNNTGMIVLIVVGVCALFFGGCAVLFGMALNDEARKTARNTGTAEEAGEPAPSATAQDAGTAAFKSVRVKGCEVNILGFPEVTGTVVNTATTKGQVRVGFDITDAEGTRIDAAVAYVADLRPGQRGNFTAVALTSAGTDEIVCTLADVKVGS</sequence>
<feature type="region of interest" description="Disordered" evidence="1">
    <location>
        <begin position="62"/>
        <end position="81"/>
    </location>
</feature>
<keyword evidence="2" id="KW-0812">Transmembrane</keyword>